<keyword evidence="2 4" id="KW-0347">Helicase</keyword>
<dbReference type="GO" id="GO:0004386">
    <property type="term" value="F:helicase activity"/>
    <property type="evidence" value="ECO:0007669"/>
    <property type="project" value="UniProtKB-KW"/>
</dbReference>
<feature type="domain" description="Helicase ATP-binding" evidence="7">
    <location>
        <begin position="230"/>
        <end position="369"/>
    </location>
</feature>
<keyword evidence="3" id="KW-0694">RNA-binding</keyword>
<gene>
    <name evidence="8" type="ORF">GH714_041901</name>
</gene>
<dbReference type="GO" id="GO:0003723">
    <property type="term" value="F:RNA binding"/>
    <property type="evidence" value="ECO:0007669"/>
    <property type="project" value="UniProtKB-KW"/>
</dbReference>
<dbReference type="GO" id="GO:0005524">
    <property type="term" value="F:ATP binding"/>
    <property type="evidence" value="ECO:0007669"/>
    <property type="project" value="UniProtKB-KW"/>
</dbReference>
<evidence type="ECO:0000259" key="6">
    <source>
        <dbReference type="PROSITE" id="PS50020"/>
    </source>
</evidence>
<keyword evidence="4" id="KW-0067">ATP-binding</keyword>
<evidence type="ECO:0000256" key="2">
    <source>
        <dbReference type="ARBA" id="ARBA00022806"/>
    </source>
</evidence>
<evidence type="ECO:0000256" key="5">
    <source>
        <dbReference type="SAM" id="Phobius"/>
    </source>
</evidence>
<keyword evidence="5" id="KW-1133">Transmembrane helix</keyword>
<dbReference type="InterPro" id="IPR027417">
    <property type="entry name" value="P-loop_NTPase"/>
</dbReference>
<evidence type="ECO:0008006" key="10">
    <source>
        <dbReference type="Google" id="ProtNLM"/>
    </source>
</evidence>
<dbReference type="SMART" id="SM00487">
    <property type="entry name" value="DEXDc"/>
    <property type="match status" value="1"/>
</dbReference>
<keyword evidence="5" id="KW-0812">Transmembrane</keyword>
<protein>
    <recommendedName>
        <fullName evidence="10">Helicase ATP-binding domain-containing protein</fullName>
    </recommendedName>
</protein>
<name>A0A6A6MSN3_HEVBR</name>
<dbReference type="PROSITE" id="PS01159">
    <property type="entry name" value="WW_DOMAIN_1"/>
    <property type="match status" value="1"/>
</dbReference>
<evidence type="ECO:0000313" key="9">
    <source>
        <dbReference type="Proteomes" id="UP000467840"/>
    </source>
</evidence>
<keyword evidence="1 4" id="KW-0378">Hydrolase</keyword>
<evidence type="ECO:0000256" key="4">
    <source>
        <dbReference type="RuleBase" id="RU000492"/>
    </source>
</evidence>
<keyword evidence="4" id="KW-0547">Nucleotide-binding</keyword>
<dbReference type="Pfam" id="PF00270">
    <property type="entry name" value="DEAD"/>
    <property type="match status" value="1"/>
</dbReference>
<feature type="transmembrane region" description="Helical" evidence="5">
    <location>
        <begin position="20"/>
        <end position="42"/>
    </location>
</feature>
<dbReference type="Proteomes" id="UP000467840">
    <property type="component" value="Chromosome 15"/>
</dbReference>
<evidence type="ECO:0000259" key="7">
    <source>
        <dbReference type="PROSITE" id="PS51192"/>
    </source>
</evidence>
<dbReference type="InterPro" id="IPR000629">
    <property type="entry name" value="RNA-helicase_DEAD-box_CS"/>
</dbReference>
<organism evidence="8 9">
    <name type="scientific">Hevea brasiliensis</name>
    <name type="common">Para rubber tree</name>
    <name type="synonym">Siphonia brasiliensis</name>
    <dbReference type="NCBI Taxonomy" id="3981"/>
    <lineage>
        <taxon>Eukaryota</taxon>
        <taxon>Viridiplantae</taxon>
        <taxon>Streptophyta</taxon>
        <taxon>Embryophyta</taxon>
        <taxon>Tracheophyta</taxon>
        <taxon>Spermatophyta</taxon>
        <taxon>Magnoliopsida</taxon>
        <taxon>eudicotyledons</taxon>
        <taxon>Gunneridae</taxon>
        <taxon>Pentapetalae</taxon>
        <taxon>rosids</taxon>
        <taxon>fabids</taxon>
        <taxon>Malpighiales</taxon>
        <taxon>Euphorbiaceae</taxon>
        <taxon>Crotonoideae</taxon>
        <taxon>Micrandreae</taxon>
        <taxon>Hevea</taxon>
    </lineage>
</organism>
<dbReference type="EMBL" id="JAAGAX010000005">
    <property type="protein sequence ID" value="KAF2316560.1"/>
    <property type="molecule type" value="Genomic_DNA"/>
</dbReference>
<dbReference type="SUPFAM" id="SSF52540">
    <property type="entry name" value="P-loop containing nucleoside triphosphate hydrolases"/>
    <property type="match status" value="1"/>
</dbReference>
<dbReference type="InterPro" id="IPR036020">
    <property type="entry name" value="WW_dom_sf"/>
</dbReference>
<dbReference type="PROSITE" id="PS50020">
    <property type="entry name" value="WW_DOMAIN_2"/>
    <property type="match status" value="1"/>
</dbReference>
<comment type="caution">
    <text evidence="8">The sequence shown here is derived from an EMBL/GenBank/DDBJ whole genome shotgun (WGS) entry which is preliminary data.</text>
</comment>
<dbReference type="InterPro" id="IPR011545">
    <property type="entry name" value="DEAD/DEAH_box_helicase_dom"/>
</dbReference>
<dbReference type="Gene3D" id="3.40.50.300">
    <property type="entry name" value="P-loop containing nucleotide triphosphate hydrolases"/>
    <property type="match status" value="1"/>
</dbReference>
<dbReference type="PROSITE" id="PS00039">
    <property type="entry name" value="DEAD_ATP_HELICASE"/>
    <property type="match status" value="1"/>
</dbReference>
<proteinExistence type="inferred from homology"/>
<dbReference type="InterPro" id="IPR014001">
    <property type="entry name" value="Helicase_ATP-bd"/>
</dbReference>
<dbReference type="GO" id="GO:0016787">
    <property type="term" value="F:hydrolase activity"/>
    <property type="evidence" value="ECO:0007669"/>
    <property type="project" value="UniProtKB-KW"/>
</dbReference>
<evidence type="ECO:0000256" key="1">
    <source>
        <dbReference type="ARBA" id="ARBA00022801"/>
    </source>
</evidence>
<feature type="domain" description="WW" evidence="6">
    <location>
        <begin position="50"/>
        <end position="83"/>
    </location>
</feature>
<dbReference type="InterPro" id="IPR001202">
    <property type="entry name" value="WW_dom"/>
</dbReference>
<keyword evidence="5" id="KW-0472">Membrane</keyword>
<accession>A0A6A6MSN3</accession>
<dbReference type="PROSITE" id="PS51192">
    <property type="entry name" value="HELICASE_ATP_BIND_1"/>
    <property type="match status" value="1"/>
</dbReference>
<dbReference type="AlphaFoldDB" id="A0A6A6MSN3"/>
<dbReference type="SUPFAM" id="SSF51045">
    <property type="entry name" value="WW domain"/>
    <property type="match status" value="1"/>
</dbReference>
<dbReference type="SMART" id="SM00456">
    <property type="entry name" value="WW"/>
    <property type="match status" value="1"/>
</dbReference>
<dbReference type="PANTHER" id="PTHR47958">
    <property type="entry name" value="ATP-DEPENDENT RNA HELICASE DBP3"/>
    <property type="match status" value="1"/>
</dbReference>
<keyword evidence="9" id="KW-1185">Reference proteome</keyword>
<reference evidence="8 9" key="1">
    <citation type="journal article" date="2020" name="Mol. Plant">
        <title>The Chromosome-Based Rubber Tree Genome Provides New Insights into Spurge Genome Evolution and Rubber Biosynthesis.</title>
        <authorList>
            <person name="Liu J."/>
            <person name="Shi C."/>
            <person name="Shi C.C."/>
            <person name="Li W."/>
            <person name="Zhang Q.J."/>
            <person name="Zhang Y."/>
            <person name="Li K."/>
            <person name="Lu H.F."/>
            <person name="Shi C."/>
            <person name="Zhu S.T."/>
            <person name="Xiao Z.Y."/>
            <person name="Nan H."/>
            <person name="Yue Y."/>
            <person name="Zhu X.G."/>
            <person name="Wu Y."/>
            <person name="Hong X.N."/>
            <person name="Fan G.Y."/>
            <person name="Tong Y."/>
            <person name="Zhang D."/>
            <person name="Mao C.L."/>
            <person name="Liu Y.L."/>
            <person name="Hao S.J."/>
            <person name="Liu W.Q."/>
            <person name="Lv M.Q."/>
            <person name="Zhang H.B."/>
            <person name="Liu Y."/>
            <person name="Hu-Tang G.R."/>
            <person name="Wang J.P."/>
            <person name="Wang J.H."/>
            <person name="Sun Y.H."/>
            <person name="Ni S.B."/>
            <person name="Chen W.B."/>
            <person name="Zhang X.C."/>
            <person name="Jiao Y.N."/>
            <person name="Eichler E.E."/>
            <person name="Li G.H."/>
            <person name="Liu X."/>
            <person name="Gao L.Z."/>
        </authorList>
    </citation>
    <scope>NUCLEOTIDE SEQUENCE [LARGE SCALE GENOMIC DNA]</scope>
    <source>
        <strain evidence="9">cv. GT1</strain>
        <tissue evidence="8">Leaf</tissue>
    </source>
</reference>
<comment type="similarity">
    <text evidence="4">Belongs to the DEAD box helicase family.</text>
</comment>
<evidence type="ECO:0000313" key="8">
    <source>
        <dbReference type="EMBL" id="KAF2316560.1"/>
    </source>
</evidence>
<evidence type="ECO:0000256" key="3">
    <source>
        <dbReference type="ARBA" id="ARBA00022884"/>
    </source>
</evidence>
<sequence length="369" mass="39982">MAIETPGALNTEQGLLHRALPLVVVLVGSCAMAATATAFLSWSTNAPEDPTLPKPWRGLVDGKMVPLFWNPETNVTQYERPTVSAHPSKSSSVPISSSVQVQQSSRYGYGPLKKMIVHAVSSYKATESNISFYNIDKLTVQAFQYLFCSVARGGAVQSQNVPGGTSNGPSGSSARGHGSSAEAFFLQRLIVVGMKLLLLEMKCLRLLHHLKIPVHNAGFSAPTPIQAQSWPIALQSRDIVAIAKTGSGKTLGYLIPGFMHLRRCRNDAQLGPTVLVLSPTRELATQIQDEAVKFGKSSRISCTCLYGGAPKGPQLKELDRGADIVVATPGRLNDILEMRRISLSQVSYLVLDEADRMLDMGFEPQIRRL</sequence>